<reference evidence="3 4" key="1">
    <citation type="submission" date="2020-03" db="EMBL/GenBank/DDBJ databases">
        <title>Whole genome shotgun sequence of Phytohabitans houttuyneae NBRC 108639.</title>
        <authorList>
            <person name="Komaki H."/>
            <person name="Tamura T."/>
        </authorList>
    </citation>
    <scope>NUCLEOTIDE SEQUENCE [LARGE SCALE GENOMIC DNA]</scope>
    <source>
        <strain evidence="3 4">NBRC 108639</strain>
    </source>
</reference>
<dbReference type="RefSeq" id="WP_173064351.1">
    <property type="nucleotide sequence ID" value="NZ_BAABGO010000004.1"/>
</dbReference>
<dbReference type="AlphaFoldDB" id="A0A6V8KM81"/>
<feature type="chain" id="PRO_5028921403" description="Exo-alpha-sialidase" evidence="2">
    <location>
        <begin position="40"/>
        <end position="406"/>
    </location>
</feature>
<protein>
    <recommendedName>
        <fullName evidence="5">Exo-alpha-sialidase</fullName>
    </recommendedName>
</protein>
<dbReference type="SUPFAM" id="SSF110296">
    <property type="entry name" value="Oligoxyloglucan reducing end-specific cellobiohydrolase"/>
    <property type="match status" value="1"/>
</dbReference>
<evidence type="ECO:0000256" key="2">
    <source>
        <dbReference type="SAM" id="SignalP"/>
    </source>
</evidence>
<evidence type="ECO:0000313" key="3">
    <source>
        <dbReference type="EMBL" id="GFJ83056.1"/>
    </source>
</evidence>
<comment type="caution">
    <text evidence="3">The sequence shown here is derived from an EMBL/GenBank/DDBJ whole genome shotgun (WGS) entry which is preliminary data.</text>
</comment>
<keyword evidence="4" id="KW-1185">Reference proteome</keyword>
<dbReference type="Proteomes" id="UP000482800">
    <property type="component" value="Unassembled WGS sequence"/>
</dbReference>
<gene>
    <name evidence="3" type="ORF">Phou_072360</name>
</gene>
<evidence type="ECO:0008006" key="5">
    <source>
        <dbReference type="Google" id="ProtNLM"/>
    </source>
</evidence>
<evidence type="ECO:0000256" key="1">
    <source>
        <dbReference type="SAM" id="MobiDB-lite"/>
    </source>
</evidence>
<evidence type="ECO:0000313" key="4">
    <source>
        <dbReference type="Proteomes" id="UP000482800"/>
    </source>
</evidence>
<feature type="signal peptide" evidence="2">
    <location>
        <begin position="1"/>
        <end position="39"/>
    </location>
</feature>
<accession>A0A6V8KM81</accession>
<feature type="region of interest" description="Disordered" evidence="1">
    <location>
        <begin position="44"/>
        <end position="65"/>
    </location>
</feature>
<sequence length="406" mass="42803">MNGLWNRVGSPGLLPGMVKQWGRVLAGAALSLGMLTAAAACGPDAKPASNPPPPPAAPTAATAPPAEEVAVDVGLPDGFEPLSVEFADARRGYALFVRCRALCEARFFHTADGGRSWRPREHPRPEAKNHQLYTGADEVVVLLAEPHSWYVSRDAGASWQSRPYDARGFAPVEYHSAYGRYYLDCPDGAGPCAVRDWTAAGWRRDVPAELSAARLLTNGRDGRVWLSGVDGGRIVTAVGTAGGGFTRIPVPEQRGRPVWNAHVQISADGRDVWLVADQEPLGGTGGAGGGRLASLGLARKGTGLPLLWRLRGETWTPLPVTGVEEKPNWPYSVAPAGGGILVLAGPERTGYLDGGAYSPAPGVPRLDWVGQLPDGTLLGRDNEPGVTHLSAGNGAPRAWHTIEVNA</sequence>
<reference evidence="3 4" key="2">
    <citation type="submission" date="2020-03" db="EMBL/GenBank/DDBJ databases">
        <authorList>
            <person name="Ichikawa N."/>
            <person name="Kimura A."/>
            <person name="Kitahashi Y."/>
            <person name="Uohara A."/>
        </authorList>
    </citation>
    <scope>NUCLEOTIDE SEQUENCE [LARGE SCALE GENOMIC DNA]</scope>
    <source>
        <strain evidence="3 4">NBRC 108639</strain>
    </source>
</reference>
<keyword evidence="2" id="KW-0732">Signal</keyword>
<proteinExistence type="predicted"/>
<dbReference type="EMBL" id="BLPF01000002">
    <property type="protein sequence ID" value="GFJ83056.1"/>
    <property type="molecule type" value="Genomic_DNA"/>
</dbReference>
<name>A0A6V8KM81_9ACTN</name>
<organism evidence="3 4">
    <name type="scientific">Phytohabitans houttuyneae</name>
    <dbReference type="NCBI Taxonomy" id="1076126"/>
    <lineage>
        <taxon>Bacteria</taxon>
        <taxon>Bacillati</taxon>
        <taxon>Actinomycetota</taxon>
        <taxon>Actinomycetes</taxon>
        <taxon>Micromonosporales</taxon>
        <taxon>Micromonosporaceae</taxon>
    </lineage>
</organism>